<organism evidence="5 6">
    <name type="scientific">Thiovibrio frasassiensis</name>
    <dbReference type="NCBI Taxonomy" id="2984131"/>
    <lineage>
        <taxon>Bacteria</taxon>
        <taxon>Pseudomonadati</taxon>
        <taxon>Thermodesulfobacteriota</taxon>
        <taxon>Desulfobulbia</taxon>
        <taxon>Desulfobulbales</taxon>
        <taxon>Thiovibrionaceae</taxon>
        <taxon>Thiovibrio</taxon>
    </lineage>
</organism>
<keyword evidence="3" id="KW-0804">Transcription</keyword>
<dbReference type="PROSITE" id="PS00846">
    <property type="entry name" value="HTH_ARSR_1"/>
    <property type="match status" value="1"/>
</dbReference>
<evidence type="ECO:0000256" key="1">
    <source>
        <dbReference type="ARBA" id="ARBA00023015"/>
    </source>
</evidence>
<dbReference type="InterPro" id="IPR018334">
    <property type="entry name" value="ArsR_HTH"/>
</dbReference>
<sequence>MLRYKQENKAAGGELCQCRIIHGEKVQRAKESRLPGGEVERLADFFKAFADPTRLKILRALSEEEMCVCDLAAFLGISESAVSHQLRMLRQLALVANRREGVVLYYHLTDAHVSQLVQIALEHLRE</sequence>
<dbReference type="Pfam" id="PF01022">
    <property type="entry name" value="HTH_5"/>
    <property type="match status" value="1"/>
</dbReference>
<feature type="domain" description="HTH arsR-type" evidence="4">
    <location>
        <begin position="34"/>
        <end position="126"/>
    </location>
</feature>
<dbReference type="GO" id="GO:0003700">
    <property type="term" value="F:DNA-binding transcription factor activity"/>
    <property type="evidence" value="ECO:0007669"/>
    <property type="project" value="InterPro"/>
</dbReference>
<dbReference type="PRINTS" id="PR00778">
    <property type="entry name" value="HTHARSR"/>
</dbReference>
<dbReference type="Gene3D" id="1.10.10.10">
    <property type="entry name" value="Winged helix-like DNA-binding domain superfamily/Winged helix DNA-binding domain"/>
    <property type="match status" value="1"/>
</dbReference>
<evidence type="ECO:0000313" key="5">
    <source>
        <dbReference type="EMBL" id="MDG4477083.1"/>
    </source>
</evidence>
<reference evidence="5" key="1">
    <citation type="journal article" date="2022" name="bioRxiv">
        <title>Thiovibrio frasassiensisgen. nov., sp. nov., an autotrophic, elemental sulfur disproportionating bacterium isolated from sulfidic karst sediment, and proposal of Thiovibrionaceae fam. nov.</title>
        <authorList>
            <person name="Aronson H."/>
            <person name="Thomas C."/>
            <person name="Bhattacharyya M."/>
            <person name="Eckstein S."/>
            <person name="Jensen S."/>
            <person name="Barco R."/>
            <person name="Macalady J."/>
            <person name="Amend J."/>
        </authorList>
    </citation>
    <scope>NUCLEOTIDE SEQUENCE</scope>
    <source>
        <strain evidence="5">RS19-109</strain>
    </source>
</reference>
<dbReference type="CDD" id="cd00090">
    <property type="entry name" value="HTH_ARSR"/>
    <property type="match status" value="1"/>
</dbReference>
<dbReference type="InterPro" id="IPR036388">
    <property type="entry name" value="WH-like_DNA-bd_sf"/>
</dbReference>
<evidence type="ECO:0000256" key="2">
    <source>
        <dbReference type="ARBA" id="ARBA00023125"/>
    </source>
</evidence>
<keyword evidence="1" id="KW-0805">Transcription regulation</keyword>
<dbReference type="PANTHER" id="PTHR43132:SF6">
    <property type="entry name" value="HTH-TYPE TRANSCRIPTIONAL REPRESSOR CZRA"/>
    <property type="match status" value="1"/>
</dbReference>
<dbReference type="PANTHER" id="PTHR43132">
    <property type="entry name" value="ARSENICAL RESISTANCE OPERON REPRESSOR ARSR-RELATED"/>
    <property type="match status" value="1"/>
</dbReference>
<reference evidence="5" key="2">
    <citation type="submission" date="2022-10" db="EMBL/GenBank/DDBJ databases">
        <authorList>
            <person name="Aronson H.S."/>
        </authorList>
    </citation>
    <scope>NUCLEOTIDE SEQUENCE</scope>
    <source>
        <strain evidence="5">RS19-109</strain>
    </source>
</reference>
<dbReference type="InterPro" id="IPR051011">
    <property type="entry name" value="Metal_resp_trans_reg"/>
</dbReference>
<dbReference type="InterPro" id="IPR036390">
    <property type="entry name" value="WH_DNA-bd_sf"/>
</dbReference>
<dbReference type="GO" id="GO:0003677">
    <property type="term" value="F:DNA binding"/>
    <property type="evidence" value="ECO:0007669"/>
    <property type="project" value="UniProtKB-KW"/>
</dbReference>
<keyword evidence="6" id="KW-1185">Reference proteome</keyword>
<dbReference type="Proteomes" id="UP001154240">
    <property type="component" value="Unassembled WGS sequence"/>
</dbReference>
<dbReference type="SMART" id="SM00418">
    <property type="entry name" value="HTH_ARSR"/>
    <property type="match status" value="1"/>
</dbReference>
<comment type="caution">
    <text evidence="5">The sequence shown here is derived from an EMBL/GenBank/DDBJ whole genome shotgun (WGS) entry which is preliminary data.</text>
</comment>
<dbReference type="RefSeq" id="WP_307634047.1">
    <property type="nucleotide sequence ID" value="NZ_JAPHEH010000001.1"/>
</dbReference>
<dbReference type="EMBL" id="JAPHEH010000001">
    <property type="protein sequence ID" value="MDG4477083.1"/>
    <property type="molecule type" value="Genomic_DNA"/>
</dbReference>
<dbReference type="InterPro" id="IPR011991">
    <property type="entry name" value="ArsR-like_HTH"/>
</dbReference>
<evidence type="ECO:0000259" key="4">
    <source>
        <dbReference type="PROSITE" id="PS50987"/>
    </source>
</evidence>
<proteinExistence type="predicted"/>
<dbReference type="SUPFAM" id="SSF46785">
    <property type="entry name" value="Winged helix' DNA-binding domain"/>
    <property type="match status" value="1"/>
</dbReference>
<dbReference type="AlphaFoldDB" id="A0A9X4RNA9"/>
<dbReference type="InterPro" id="IPR001845">
    <property type="entry name" value="HTH_ArsR_DNA-bd_dom"/>
</dbReference>
<evidence type="ECO:0000256" key="3">
    <source>
        <dbReference type="ARBA" id="ARBA00023163"/>
    </source>
</evidence>
<gene>
    <name evidence="5" type="ORF">OLX77_13055</name>
</gene>
<protein>
    <submittedName>
        <fullName evidence="5">Metalloregulator ArsR/SmtB family transcription factor</fullName>
    </submittedName>
</protein>
<accession>A0A9X4RNA9</accession>
<name>A0A9X4RNA9_9BACT</name>
<evidence type="ECO:0000313" key="6">
    <source>
        <dbReference type="Proteomes" id="UP001154240"/>
    </source>
</evidence>
<dbReference type="NCBIfam" id="NF033788">
    <property type="entry name" value="HTH_metalloreg"/>
    <property type="match status" value="1"/>
</dbReference>
<keyword evidence="2" id="KW-0238">DNA-binding</keyword>
<dbReference type="PROSITE" id="PS50987">
    <property type="entry name" value="HTH_ARSR_2"/>
    <property type="match status" value="1"/>
</dbReference>